<evidence type="ECO:0000256" key="5">
    <source>
        <dbReference type="ARBA" id="ARBA00022692"/>
    </source>
</evidence>
<evidence type="ECO:0000259" key="10">
    <source>
        <dbReference type="Pfam" id="PF01699"/>
    </source>
</evidence>
<keyword evidence="4" id="KW-0109">Calcium transport</keyword>
<feature type="compositionally biased region" description="Polar residues" evidence="8">
    <location>
        <begin position="150"/>
        <end position="163"/>
    </location>
</feature>
<dbReference type="GeneID" id="100378303"/>
<comment type="subcellular location">
    <subcellularLocation>
        <location evidence="1">Membrane</location>
        <topology evidence="1">Multi-pass membrane protein</topology>
    </subcellularLocation>
</comment>
<feature type="transmembrane region" description="Helical" evidence="9">
    <location>
        <begin position="359"/>
        <end position="385"/>
    </location>
</feature>
<feature type="transmembrane region" description="Helical" evidence="9">
    <location>
        <begin position="232"/>
        <end position="248"/>
    </location>
</feature>
<comment type="similarity">
    <text evidence="2">Belongs to the Ca(2+):cation antiporter (CaCA) (TC 2.A.19) family. SLC24A subfamily.</text>
</comment>
<dbReference type="PANTHER" id="PTHR10846">
    <property type="entry name" value="SODIUM/POTASSIUM/CALCIUM EXCHANGER"/>
    <property type="match status" value="1"/>
</dbReference>
<organism evidence="11 12">
    <name type="scientific">Saccoglossus kowalevskii</name>
    <name type="common">Acorn worm</name>
    <dbReference type="NCBI Taxonomy" id="10224"/>
    <lineage>
        <taxon>Eukaryota</taxon>
        <taxon>Metazoa</taxon>
        <taxon>Hemichordata</taxon>
        <taxon>Enteropneusta</taxon>
        <taxon>Harrimaniidae</taxon>
        <taxon>Saccoglossus</taxon>
    </lineage>
</organism>
<feature type="compositionally biased region" description="Acidic residues" evidence="8">
    <location>
        <begin position="211"/>
        <end position="220"/>
    </location>
</feature>
<feature type="compositionally biased region" description="Basic and acidic residues" evidence="8">
    <location>
        <begin position="67"/>
        <end position="82"/>
    </location>
</feature>
<evidence type="ECO:0000256" key="8">
    <source>
        <dbReference type="SAM" id="MobiDB-lite"/>
    </source>
</evidence>
<name>A0ABM0GIR5_SACKO</name>
<feature type="region of interest" description="Disordered" evidence="8">
    <location>
        <begin position="67"/>
        <end position="103"/>
    </location>
</feature>
<sequence>MSFLLNRYIDALGCADLRTRRLRRQHTLPVLRSANTYRHGALQLMIHTIDPISNRELQEKAVKLQELATKSDDEEKGDETVKENVPGSQLPQNGNGVALGSGNRNNYASTVSIINAEQLPEQCTPPCQSYSNETVTSPEASEIKQHRQSQDASSNTTQITTLETPLDAPRDTSPVTNLHASTQSDQVQAGEGAATEFSRTGTIDAISQKGDEEDEEEEPLDLSWPKTNKKRITYLVLAPIVIPLWLMLPDVRRPEKRKWFAITFLGSILWIGIYAYFMLWFAEQIGETIGIPDVVMGLTFIAAGTSIPDLITSVIVARKGLGDMAVSSSVGSNIFDITVGLPIPWLLYSAIYAGKAVSVISSGLYCSIVLLFLMLILVITAIMVNKWKMTKYLGITMFVLYAVFLTLSILLEYQKIVCPL</sequence>
<proteinExistence type="inferred from homology"/>
<feature type="region of interest" description="Disordered" evidence="8">
    <location>
        <begin position="124"/>
        <end position="222"/>
    </location>
</feature>
<feature type="compositionally biased region" description="Polar residues" evidence="8">
    <location>
        <begin position="86"/>
        <end position="95"/>
    </location>
</feature>
<keyword evidence="11" id="KW-1185">Reference proteome</keyword>
<dbReference type="Pfam" id="PF01699">
    <property type="entry name" value="Na_Ca_ex"/>
    <property type="match status" value="1"/>
</dbReference>
<feature type="transmembrane region" description="Helical" evidence="9">
    <location>
        <begin position="260"/>
        <end position="282"/>
    </location>
</feature>
<feature type="compositionally biased region" description="Polar residues" evidence="8">
    <location>
        <begin position="173"/>
        <end position="187"/>
    </location>
</feature>
<keyword evidence="4" id="KW-0406">Ion transport</keyword>
<evidence type="ECO:0000256" key="7">
    <source>
        <dbReference type="ARBA" id="ARBA00023136"/>
    </source>
</evidence>
<feature type="transmembrane region" description="Helical" evidence="9">
    <location>
        <begin position="330"/>
        <end position="353"/>
    </location>
</feature>
<feature type="compositionally biased region" description="Polar residues" evidence="8">
    <location>
        <begin position="125"/>
        <end position="139"/>
    </location>
</feature>
<accession>A0ABM0GIR5</accession>
<dbReference type="RefSeq" id="XP_002730744.2">
    <property type="nucleotide sequence ID" value="XM_002730698.2"/>
</dbReference>
<keyword evidence="3" id="KW-0050">Antiport</keyword>
<evidence type="ECO:0000256" key="6">
    <source>
        <dbReference type="ARBA" id="ARBA00022989"/>
    </source>
</evidence>
<dbReference type="PANTHER" id="PTHR10846:SF72">
    <property type="entry name" value="SODIUM_POTASSIUM_CALCIUM EXCHANGER NCKX30C"/>
    <property type="match status" value="1"/>
</dbReference>
<dbReference type="InterPro" id="IPR004837">
    <property type="entry name" value="NaCa_Exmemb"/>
</dbReference>
<evidence type="ECO:0000313" key="11">
    <source>
        <dbReference type="Proteomes" id="UP000694865"/>
    </source>
</evidence>
<feature type="transmembrane region" description="Helical" evidence="9">
    <location>
        <begin position="294"/>
        <end position="318"/>
    </location>
</feature>
<evidence type="ECO:0000256" key="9">
    <source>
        <dbReference type="SAM" id="Phobius"/>
    </source>
</evidence>
<dbReference type="Gene3D" id="1.20.1420.30">
    <property type="entry name" value="NCX, central ion-binding region"/>
    <property type="match status" value="1"/>
</dbReference>
<keyword evidence="6 9" id="KW-1133">Transmembrane helix</keyword>
<evidence type="ECO:0000256" key="2">
    <source>
        <dbReference type="ARBA" id="ARBA00005364"/>
    </source>
</evidence>
<keyword evidence="5 9" id="KW-0812">Transmembrane</keyword>
<feature type="transmembrane region" description="Helical" evidence="9">
    <location>
        <begin position="392"/>
        <end position="411"/>
    </location>
</feature>
<feature type="domain" description="Sodium/calcium exchanger membrane region" evidence="10">
    <location>
        <begin position="260"/>
        <end position="409"/>
    </location>
</feature>
<evidence type="ECO:0000256" key="4">
    <source>
        <dbReference type="ARBA" id="ARBA00022568"/>
    </source>
</evidence>
<gene>
    <name evidence="12" type="primary">LOC100378303</name>
</gene>
<keyword evidence="4" id="KW-0813">Transport</keyword>
<reference evidence="12" key="1">
    <citation type="submission" date="2025-08" db="UniProtKB">
        <authorList>
            <consortium name="RefSeq"/>
        </authorList>
    </citation>
    <scope>IDENTIFICATION</scope>
    <source>
        <tissue evidence="12">Testes</tissue>
    </source>
</reference>
<protein>
    <submittedName>
        <fullName evidence="12">Sodium/potassium/calcium exchanger 1-like</fullName>
    </submittedName>
</protein>
<keyword evidence="7 9" id="KW-0472">Membrane</keyword>
<dbReference type="InterPro" id="IPR004481">
    <property type="entry name" value="K/Na/Ca-exchanger"/>
</dbReference>
<evidence type="ECO:0000313" key="12">
    <source>
        <dbReference type="RefSeq" id="XP_002730744.2"/>
    </source>
</evidence>
<evidence type="ECO:0000256" key="1">
    <source>
        <dbReference type="ARBA" id="ARBA00004141"/>
    </source>
</evidence>
<dbReference type="InterPro" id="IPR044880">
    <property type="entry name" value="NCX_ion-bd_dom_sf"/>
</dbReference>
<keyword evidence="4" id="KW-0106">Calcium</keyword>
<dbReference type="Proteomes" id="UP000694865">
    <property type="component" value="Unplaced"/>
</dbReference>
<evidence type="ECO:0000256" key="3">
    <source>
        <dbReference type="ARBA" id="ARBA00022449"/>
    </source>
</evidence>